<keyword evidence="2" id="KW-1185">Reference proteome</keyword>
<accession>A0ABS8WU57</accession>
<protein>
    <submittedName>
        <fullName evidence="1">Uncharacterized protein</fullName>
    </submittedName>
</protein>
<dbReference type="Proteomes" id="UP000823775">
    <property type="component" value="Unassembled WGS sequence"/>
</dbReference>
<comment type="caution">
    <text evidence="1">The sequence shown here is derived from an EMBL/GenBank/DDBJ whole genome shotgun (WGS) entry which is preliminary data.</text>
</comment>
<evidence type="ECO:0000313" key="2">
    <source>
        <dbReference type="Proteomes" id="UP000823775"/>
    </source>
</evidence>
<sequence length="130" mass="14728">MTTFYDRFVFISIEDLTDRLLLESWNLSGRGSNVRASRAGGTIVLSRDYSSDDFDNQGSFEDEITLSRRRIRMNIPFALFDELKQLFFKADLVALDDSCKLTPFTLTGMSFDAARVHPRSSASPMSKLTP</sequence>
<evidence type="ECO:0000313" key="1">
    <source>
        <dbReference type="EMBL" id="MCE3215520.1"/>
    </source>
</evidence>
<dbReference type="EMBL" id="JACEIK010011196">
    <property type="protein sequence ID" value="MCE3215520.1"/>
    <property type="molecule type" value="Genomic_DNA"/>
</dbReference>
<organism evidence="1 2">
    <name type="scientific">Datura stramonium</name>
    <name type="common">Jimsonweed</name>
    <name type="synonym">Common thornapple</name>
    <dbReference type="NCBI Taxonomy" id="4076"/>
    <lineage>
        <taxon>Eukaryota</taxon>
        <taxon>Viridiplantae</taxon>
        <taxon>Streptophyta</taxon>
        <taxon>Embryophyta</taxon>
        <taxon>Tracheophyta</taxon>
        <taxon>Spermatophyta</taxon>
        <taxon>Magnoliopsida</taxon>
        <taxon>eudicotyledons</taxon>
        <taxon>Gunneridae</taxon>
        <taxon>Pentapetalae</taxon>
        <taxon>asterids</taxon>
        <taxon>lamiids</taxon>
        <taxon>Solanales</taxon>
        <taxon>Solanaceae</taxon>
        <taxon>Solanoideae</taxon>
        <taxon>Datureae</taxon>
        <taxon>Datura</taxon>
    </lineage>
</organism>
<name>A0ABS8WU57_DATST</name>
<proteinExistence type="predicted"/>
<reference evidence="1 2" key="1">
    <citation type="journal article" date="2021" name="BMC Genomics">
        <title>Datura genome reveals duplications of psychoactive alkaloid biosynthetic genes and high mutation rate following tissue culture.</title>
        <authorList>
            <person name="Rajewski A."/>
            <person name="Carter-House D."/>
            <person name="Stajich J."/>
            <person name="Litt A."/>
        </authorList>
    </citation>
    <scope>NUCLEOTIDE SEQUENCE [LARGE SCALE GENOMIC DNA]</scope>
    <source>
        <strain evidence="1">AR-01</strain>
    </source>
</reference>
<gene>
    <name evidence="1" type="ORF">HAX54_002670</name>
</gene>